<name>A0A192H3B3_9LACO</name>
<keyword evidence="3" id="KW-1185">Reference proteome</keyword>
<dbReference type="OrthoDB" id="2146354at2"/>
<reference evidence="2 3" key="1">
    <citation type="submission" date="2016-03" db="EMBL/GenBank/DDBJ databases">
        <title>Pediococcus and Lactobacillus from brewery environment - whole genome sequencing and assembly.</title>
        <authorList>
            <person name="Behr J."/>
            <person name="Geissler A.J."/>
            <person name="Vogel R.F."/>
        </authorList>
    </citation>
    <scope>NUCLEOTIDE SEQUENCE [LARGE SCALE GENOMIC DNA]</scope>
    <source>
        <strain evidence="2 3">TMW 1.1989</strain>
    </source>
</reference>
<protein>
    <recommendedName>
        <fullName evidence="1">Helicase Helix-turn-helix domain-containing protein</fullName>
    </recommendedName>
</protein>
<evidence type="ECO:0000313" key="3">
    <source>
        <dbReference type="Proteomes" id="UP000078582"/>
    </source>
</evidence>
<feature type="domain" description="Helicase Helix-turn-helix" evidence="1">
    <location>
        <begin position="251"/>
        <end position="315"/>
    </location>
</feature>
<evidence type="ECO:0000259" key="1">
    <source>
        <dbReference type="Pfam" id="PF14493"/>
    </source>
</evidence>
<dbReference type="RefSeq" id="WP_068280717.1">
    <property type="nucleotide sequence ID" value="NZ_CP014873.1"/>
</dbReference>
<sequence length="353" mass="41382">MEQEDYLLLLFDRVQWRRSRAILNLLKGKRTVSNLYAGLTYQLLPLYQLMPHLNDVNFKRGLDRLKQRGQLEMEEKRYRLTEAGLKSQQTFMLAHFVPQWFNGFKQPNLQHFMARLFLATQVTSEYTRHNARYYPLEVSEVDQQAVKVWFTQHKSPQLGHALLREWQQFLQQLPQHDADIYSQFLVGYKITRFALPQVAQLFKLMPLEVALYQIDITAHLINLLQKTPVDFPLLAALWQPLAQGVLSQSSALTYRLALQGTDLTKIAQMRRLRPGTITEHLLEAAILTPNFPYKTYLTATQRQKLATAFSGTVIDDWQYDLVAAQDISFFTFRLYQIEWRRSHEYGGIDKNIN</sequence>
<dbReference type="Proteomes" id="UP000078582">
    <property type="component" value="Chromosome"/>
</dbReference>
<dbReference type="InterPro" id="IPR029491">
    <property type="entry name" value="Helicase_HTH"/>
</dbReference>
<dbReference type="EMBL" id="CP014873">
    <property type="protein sequence ID" value="ANK62860.1"/>
    <property type="molecule type" value="Genomic_DNA"/>
</dbReference>
<evidence type="ECO:0000313" key="2">
    <source>
        <dbReference type="EMBL" id="ANK62860.1"/>
    </source>
</evidence>
<dbReference type="Pfam" id="PF14493">
    <property type="entry name" value="HTH_40"/>
    <property type="match status" value="1"/>
</dbReference>
<dbReference type="STRING" id="375175.AYR53_08880"/>
<accession>A0A192H3B3</accession>
<dbReference type="GeneID" id="42982371"/>
<dbReference type="AlphaFoldDB" id="A0A192H3B3"/>
<proteinExistence type="predicted"/>
<gene>
    <name evidence="2" type="ORF">AYR53_08880</name>
</gene>
<organism evidence="2 3">
    <name type="scientific">Loigolactobacillus backii</name>
    <dbReference type="NCBI Taxonomy" id="375175"/>
    <lineage>
        <taxon>Bacteria</taxon>
        <taxon>Bacillati</taxon>
        <taxon>Bacillota</taxon>
        <taxon>Bacilli</taxon>
        <taxon>Lactobacillales</taxon>
        <taxon>Lactobacillaceae</taxon>
        <taxon>Loigolactobacillus</taxon>
    </lineage>
</organism>